<proteinExistence type="predicted"/>
<organism evidence="1">
    <name type="scientific">marine metagenome</name>
    <dbReference type="NCBI Taxonomy" id="408172"/>
    <lineage>
        <taxon>unclassified sequences</taxon>
        <taxon>metagenomes</taxon>
        <taxon>ecological metagenomes</taxon>
    </lineage>
</organism>
<feature type="non-terminal residue" evidence="1">
    <location>
        <position position="1"/>
    </location>
</feature>
<gene>
    <name evidence="1" type="ORF">METZ01_LOCUS469779</name>
</gene>
<protein>
    <submittedName>
        <fullName evidence="1">Uncharacterized protein</fullName>
    </submittedName>
</protein>
<dbReference type="EMBL" id="UINC01198802">
    <property type="protein sequence ID" value="SVE16925.1"/>
    <property type="molecule type" value="Genomic_DNA"/>
</dbReference>
<dbReference type="AlphaFoldDB" id="A0A383BBV7"/>
<accession>A0A383BBV7</accession>
<sequence length="39" mass="4594">FYDEILMRKKKKQTATSNKNNMLYLSSLYLGGTDHELKN</sequence>
<reference evidence="1" key="1">
    <citation type="submission" date="2018-05" db="EMBL/GenBank/DDBJ databases">
        <authorList>
            <person name="Lanie J.A."/>
            <person name="Ng W.-L."/>
            <person name="Kazmierczak K.M."/>
            <person name="Andrzejewski T.M."/>
            <person name="Davidsen T.M."/>
            <person name="Wayne K.J."/>
            <person name="Tettelin H."/>
            <person name="Glass J.I."/>
            <person name="Rusch D."/>
            <person name="Podicherti R."/>
            <person name="Tsui H.-C.T."/>
            <person name="Winkler M.E."/>
        </authorList>
    </citation>
    <scope>NUCLEOTIDE SEQUENCE</scope>
</reference>
<name>A0A383BBV7_9ZZZZ</name>
<evidence type="ECO:0000313" key="1">
    <source>
        <dbReference type="EMBL" id="SVE16925.1"/>
    </source>
</evidence>